<evidence type="ECO:0000256" key="2">
    <source>
        <dbReference type="ARBA" id="ARBA00024195"/>
    </source>
</evidence>
<evidence type="ECO:0000313" key="4">
    <source>
        <dbReference type="Proteomes" id="UP001652661"/>
    </source>
</evidence>
<evidence type="ECO:0000313" key="5">
    <source>
        <dbReference type="RefSeq" id="XP_070140493.1"/>
    </source>
</evidence>
<dbReference type="GeneID" id="138928095"/>
<sequence length="204" mass="23235">MKTHYCTDRDEVPVDLGIKHSRYNPITQDNDIAILRLARYIAYKDNIRPICIVMRKDWRNFIDSFQVLTATGWGTDESGSDSDYLRTLEIHRQPRNVCNKVTNSVLVTNQFCAGNNNSNLCFGDSGGPVGKLVNSWDKTKRFMQVGIASYTNTNCLRASVFTDVLSHVDWIRKAVELFGSGFSRATENNRNRYKTIYLSESSTD</sequence>
<feature type="domain" description="Peptidase S1" evidence="3">
    <location>
        <begin position="20"/>
        <end position="176"/>
    </location>
</feature>
<keyword evidence="4" id="KW-1185">Reference proteome</keyword>
<dbReference type="InterPro" id="IPR001254">
    <property type="entry name" value="Trypsin_dom"/>
</dbReference>
<dbReference type="SMART" id="SM00020">
    <property type="entry name" value="Tryp_SPc"/>
    <property type="match status" value="1"/>
</dbReference>
<dbReference type="SUPFAM" id="SSF50494">
    <property type="entry name" value="Trypsin-like serine proteases"/>
    <property type="match status" value="1"/>
</dbReference>
<proteinExistence type="inferred from homology"/>
<accession>A0ABM4GCP9</accession>
<protein>
    <submittedName>
        <fullName evidence="5">Serine protease grass-like</fullName>
    </submittedName>
</protein>
<organism evidence="4 5">
    <name type="scientific">Drosophila kikkawai</name>
    <name type="common">Fruit fly</name>
    <dbReference type="NCBI Taxonomy" id="30033"/>
    <lineage>
        <taxon>Eukaryota</taxon>
        <taxon>Metazoa</taxon>
        <taxon>Ecdysozoa</taxon>
        <taxon>Arthropoda</taxon>
        <taxon>Hexapoda</taxon>
        <taxon>Insecta</taxon>
        <taxon>Pterygota</taxon>
        <taxon>Neoptera</taxon>
        <taxon>Endopterygota</taxon>
        <taxon>Diptera</taxon>
        <taxon>Brachycera</taxon>
        <taxon>Muscomorpha</taxon>
        <taxon>Ephydroidea</taxon>
        <taxon>Drosophilidae</taxon>
        <taxon>Drosophila</taxon>
        <taxon>Sophophora</taxon>
    </lineage>
</organism>
<reference evidence="5" key="2">
    <citation type="submission" date="2025-08" db="UniProtKB">
        <authorList>
            <consortium name="RefSeq"/>
        </authorList>
    </citation>
    <scope>IDENTIFICATION</scope>
    <source>
        <strain evidence="5">14028-0561.14</strain>
        <tissue evidence="5">Whole fly</tissue>
    </source>
</reference>
<keyword evidence="1" id="KW-1015">Disulfide bond</keyword>
<dbReference type="Proteomes" id="UP001652661">
    <property type="component" value="Chromosome 2R"/>
</dbReference>
<evidence type="ECO:0000259" key="3">
    <source>
        <dbReference type="PROSITE" id="PS50240"/>
    </source>
</evidence>
<dbReference type="Pfam" id="PF00089">
    <property type="entry name" value="Trypsin"/>
    <property type="match status" value="1"/>
</dbReference>
<name>A0ABM4GCP9_DROKI</name>
<dbReference type="InterPro" id="IPR043504">
    <property type="entry name" value="Peptidase_S1_PA_chymotrypsin"/>
</dbReference>
<gene>
    <name evidence="5" type="primary">LOC138928095</name>
</gene>
<dbReference type="PANTHER" id="PTHR24256">
    <property type="entry name" value="TRYPTASE-RELATED"/>
    <property type="match status" value="1"/>
</dbReference>
<evidence type="ECO:0000256" key="1">
    <source>
        <dbReference type="ARBA" id="ARBA00023157"/>
    </source>
</evidence>
<dbReference type="InterPro" id="IPR051487">
    <property type="entry name" value="Ser/Thr_Proteases_Immune/Dev"/>
</dbReference>
<reference evidence="4" key="1">
    <citation type="submission" date="2025-05" db="UniProtKB">
        <authorList>
            <consortium name="RefSeq"/>
        </authorList>
    </citation>
    <scope>NUCLEOTIDE SEQUENCE [LARGE SCALE GENOMIC DNA]</scope>
    <source>
        <strain evidence="4">14028-0561.14</strain>
    </source>
</reference>
<dbReference type="InterPro" id="IPR009003">
    <property type="entry name" value="Peptidase_S1_PA"/>
</dbReference>
<dbReference type="Gene3D" id="2.40.10.10">
    <property type="entry name" value="Trypsin-like serine proteases"/>
    <property type="match status" value="2"/>
</dbReference>
<dbReference type="PROSITE" id="PS50240">
    <property type="entry name" value="TRYPSIN_DOM"/>
    <property type="match status" value="1"/>
</dbReference>
<comment type="similarity">
    <text evidence="2">Belongs to the peptidase S1 family. CLIP subfamily.</text>
</comment>
<dbReference type="RefSeq" id="XP_070140493.1">
    <property type="nucleotide sequence ID" value="XM_070284392.1"/>
</dbReference>